<feature type="non-terminal residue" evidence="1">
    <location>
        <position position="77"/>
    </location>
</feature>
<accession>A0A9P2RX97</accession>
<sequence length="77" mass="8366">MKKVYAKLAGGKLNFLRPIYKTSFVKMLSLSSVVALLSSASPVYSKTVSPKEAFLISAKSPSVAFPQSVISVYDDYN</sequence>
<keyword evidence="2" id="KW-1185">Reference proteome</keyword>
<dbReference type="RefSeq" id="WP_004861596.1">
    <property type="nucleotide sequence ID" value="NZ_JH725058.1"/>
</dbReference>
<dbReference type="Proteomes" id="UP000002648">
    <property type="component" value="Unassembled WGS sequence"/>
</dbReference>
<dbReference type="AlphaFoldDB" id="A0A9P2RX97"/>
<protein>
    <submittedName>
        <fullName evidence="1">Uncharacterized protein</fullName>
    </submittedName>
</protein>
<comment type="caution">
    <text evidence="1">The sequence shown here is derived from an EMBL/GenBank/DDBJ whole genome shotgun (WGS) entry which is preliminary data.</text>
</comment>
<evidence type="ECO:0000313" key="1">
    <source>
        <dbReference type="EMBL" id="EJF91620.1"/>
    </source>
</evidence>
<proteinExistence type="predicted"/>
<reference evidence="1 2" key="1">
    <citation type="submission" date="2012-03" db="EMBL/GenBank/DDBJ databases">
        <title>The Genome Sequence of Bartonella taylorii 8TBB.</title>
        <authorList>
            <consortium name="The Broad Institute Genome Sequencing Platform"/>
            <consortium name="The Broad Institute Genome Sequencing Center for Infectious Disease"/>
            <person name="Feldgarden M."/>
            <person name="Kirby J."/>
            <person name="Kosoy M."/>
            <person name="Birtles R."/>
            <person name="Probert W.S."/>
            <person name="Chiaraviglio L."/>
            <person name="Young S.K."/>
            <person name="Zeng Q."/>
            <person name="Gargeya S."/>
            <person name="Fitzgerald M."/>
            <person name="Haas B."/>
            <person name="Abouelleil A."/>
            <person name="Alvarado L."/>
            <person name="Arachchi H.M."/>
            <person name="Berlin A."/>
            <person name="Chapman S.B."/>
            <person name="Gearin G."/>
            <person name="Goldberg J."/>
            <person name="Griggs A."/>
            <person name="Gujja S."/>
            <person name="Hansen M."/>
            <person name="Heiman D."/>
            <person name="Howarth C."/>
            <person name="Larimer J."/>
            <person name="Lui A."/>
            <person name="MacDonald P.J.P."/>
            <person name="McCowen C."/>
            <person name="Montmayeur A."/>
            <person name="Murphy C."/>
            <person name="Neiman D."/>
            <person name="Pearson M."/>
            <person name="Priest M."/>
            <person name="Roberts A."/>
            <person name="Saif S."/>
            <person name="Shea T."/>
            <person name="Sisk P."/>
            <person name="Stolte C."/>
            <person name="Sykes S."/>
            <person name="Wortman J."/>
            <person name="Nusbaum C."/>
            <person name="Birren B."/>
        </authorList>
    </citation>
    <scope>NUCLEOTIDE SEQUENCE [LARGE SCALE GENOMIC DNA]</scope>
    <source>
        <strain evidence="1 2">8TBB</strain>
    </source>
</reference>
<dbReference type="EMBL" id="AIMD01000075">
    <property type="protein sequence ID" value="EJF91620.1"/>
    <property type="molecule type" value="Genomic_DNA"/>
</dbReference>
<evidence type="ECO:0000313" key="2">
    <source>
        <dbReference type="Proteomes" id="UP000002648"/>
    </source>
</evidence>
<gene>
    <name evidence="1" type="ORF">ME9_01634</name>
</gene>
<organism evidence="1 2">
    <name type="scientific">Bartonella taylorii 8TBB</name>
    <dbReference type="NCBI Taxonomy" id="1094560"/>
    <lineage>
        <taxon>Bacteria</taxon>
        <taxon>Pseudomonadati</taxon>
        <taxon>Pseudomonadota</taxon>
        <taxon>Alphaproteobacteria</taxon>
        <taxon>Hyphomicrobiales</taxon>
        <taxon>Bartonellaceae</taxon>
        <taxon>Bartonella</taxon>
    </lineage>
</organism>
<name>A0A9P2RX97_BARTA</name>